<gene>
    <name evidence="5" type="ORF">HDF17_001319</name>
</gene>
<dbReference type="PROSITE" id="PS00041">
    <property type="entry name" value="HTH_ARAC_FAMILY_1"/>
    <property type="match status" value="1"/>
</dbReference>
<accession>A0A7Y9TK89</accession>
<keyword evidence="6" id="KW-1185">Reference proteome</keyword>
<dbReference type="PANTHER" id="PTHR46796">
    <property type="entry name" value="HTH-TYPE TRANSCRIPTIONAL ACTIVATOR RHAS-RELATED"/>
    <property type="match status" value="1"/>
</dbReference>
<dbReference type="InterPro" id="IPR018060">
    <property type="entry name" value="HTH_AraC"/>
</dbReference>
<name>A0A7Y9TK89_9BACT</name>
<dbReference type="InterPro" id="IPR009057">
    <property type="entry name" value="Homeodomain-like_sf"/>
</dbReference>
<dbReference type="EMBL" id="JACCCW010000001">
    <property type="protein sequence ID" value="NYF79032.1"/>
    <property type="molecule type" value="Genomic_DNA"/>
</dbReference>
<dbReference type="PROSITE" id="PS01124">
    <property type="entry name" value="HTH_ARAC_FAMILY_2"/>
    <property type="match status" value="1"/>
</dbReference>
<evidence type="ECO:0000256" key="2">
    <source>
        <dbReference type="ARBA" id="ARBA00023125"/>
    </source>
</evidence>
<protein>
    <submittedName>
        <fullName evidence="5">AraC-like DNA-binding protein</fullName>
    </submittedName>
</protein>
<evidence type="ECO:0000256" key="1">
    <source>
        <dbReference type="ARBA" id="ARBA00023015"/>
    </source>
</evidence>
<dbReference type="GO" id="GO:0003700">
    <property type="term" value="F:DNA-binding transcription factor activity"/>
    <property type="evidence" value="ECO:0007669"/>
    <property type="project" value="InterPro"/>
</dbReference>
<dbReference type="Gene3D" id="1.10.10.60">
    <property type="entry name" value="Homeodomain-like"/>
    <property type="match status" value="2"/>
</dbReference>
<sequence>MIDEKLNASCNQVPTMEGLAERCGLSDGHFARAFRQSFGSSFHKYLLEARIKRAQKLLLESNASLKQIALEIGYADQPTFTESFTRVVGMPPGRYRRRFGLLLSEVHHSDETWLEEQVRGT</sequence>
<keyword evidence="3" id="KW-0804">Transcription</keyword>
<proteinExistence type="predicted"/>
<evidence type="ECO:0000313" key="6">
    <source>
        <dbReference type="Proteomes" id="UP000589520"/>
    </source>
</evidence>
<dbReference type="InterPro" id="IPR050204">
    <property type="entry name" value="AraC_XylS_family_regulators"/>
</dbReference>
<dbReference type="AlphaFoldDB" id="A0A7Y9TK89"/>
<feature type="domain" description="HTH araC/xylS-type" evidence="4">
    <location>
        <begin position="1"/>
        <end position="98"/>
    </location>
</feature>
<dbReference type="PRINTS" id="PR00032">
    <property type="entry name" value="HTHARAC"/>
</dbReference>
<dbReference type="PANTHER" id="PTHR46796:SF6">
    <property type="entry name" value="ARAC SUBFAMILY"/>
    <property type="match status" value="1"/>
</dbReference>
<dbReference type="InterPro" id="IPR018062">
    <property type="entry name" value="HTH_AraC-typ_CS"/>
</dbReference>
<keyword evidence="2 5" id="KW-0238">DNA-binding</keyword>
<evidence type="ECO:0000313" key="5">
    <source>
        <dbReference type="EMBL" id="NYF79032.1"/>
    </source>
</evidence>
<dbReference type="RefSeq" id="WP_179488922.1">
    <property type="nucleotide sequence ID" value="NZ_JACCCW010000001.1"/>
</dbReference>
<evidence type="ECO:0000259" key="4">
    <source>
        <dbReference type="PROSITE" id="PS01124"/>
    </source>
</evidence>
<evidence type="ECO:0000256" key="3">
    <source>
        <dbReference type="ARBA" id="ARBA00023163"/>
    </source>
</evidence>
<dbReference type="GO" id="GO:0043565">
    <property type="term" value="F:sequence-specific DNA binding"/>
    <property type="evidence" value="ECO:0007669"/>
    <property type="project" value="InterPro"/>
</dbReference>
<dbReference type="SMART" id="SM00342">
    <property type="entry name" value="HTH_ARAC"/>
    <property type="match status" value="1"/>
</dbReference>
<dbReference type="Pfam" id="PF12833">
    <property type="entry name" value="HTH_18"/>
    <property type="match status" value="1"/>
</dbReference>
<organism evidence="5 6">
    <name type="scientific">Granulicella arctica</name>
    <dbReference type="NCBI Taxonomy" id="940613"/>
    <lineage>
        <taxon>Bacteria</taxon>
        <taxon>Pseudomonadati</taxon>
        <taxon>Acidobacteriota</taxon>
        <taxon>Terriglobia</taxon>
        <taxon>Terriglobales</taxon>
        <taxon>Acidobacteriaceae</taxon>
        <taxon>Granulicella</taxon>
    </lineage>
</organism>
<keyword evidence="1" id="KW-0805">Transcription regulation</keyword>
<comment type="caution">
    <text evidence="5">The sequence shown here is derived from an EMBL/GenBank/DDBJ whole genome shotgun (WGS) entry which is preliminary data.</text>
</comment>
<dbReference type="Proteomes" id="UP000589520">
    <property type="component" value="Unassembled WGS sequence"/>
</dbReference>
<dbReference type="InterPro" id="IPR020449">
    <property type="entry name" value="Tscrpt_reg_AraC-type_HTH"/>
</dbReference>
<reference evidence="5 6" key="1">
    <citation type="submission" date="2020-07" db="EMBL/GenBank/DDBJ databases">
        <title>Genomic Encyclopedia of Type Strains, Phase IV (KMG-V): Genome sequencing to study the core and pangenomes of soil and plant-associated prokaryotes.</title>
        <authorList>
            <person name="Whitman W."/>
        </authorList>
    </citation>
    <scope>NUCLEOTIDE SEQUENCE [LARGE SCALE GENOMIC DNA]</scope>
    <source>
        <strain evidence="5 6">X4EP2</strain>
    </source>
</reference>
<dbReference type="SUPFAM" id="SSF46689">
    <property type="entry name" value="Homeodomain-like"/>
    <property type="match status" value="2"/>
</dbReference>